<organism evidence="2 3">
    <name type="scientific">Spirobacillus cienkowskii</name>
    <dbReference type="NCBI Taxonomy" id="495820"/>
    <lineage>
        <taxon>Bacteria</taxon>
        <taxon>Pseudomonadati</taxon>
        <taxon>Bdellovibrionota</taxon>
        <taxon>Oligoflexia</taxon>
        <taxon>Silvanigrellales</taxon>
        <taxon>Spirobacillus</taxon>
    </lineage>
</organism>
<evidence type="ECO:0000313" key="2">
    <source>
        <dbReference type="EMBL" id="RDB35480.1"/>
    </source>
</evidence>
<proteinExistence type="predicted"/>
<name>A0A369KQ28_9BACT</name>
<dbReference type="Proteomes" id="UP000253934">
    <property type="component" value="Unassembled WGS sequence"/>
</dbReference>
<gene>
    <name evidence="2" type="ORF">DCC88_09920</name>
</gene>
<comment type="caution">
    <text evidence="2">The sequence shown here is derived from an EMBL/GenBank/DDBJ whole genome shotgun (WGS) entry which is preliminary data.</text>
</comment>
<dbReference type="EMBL" id="QOVW01000084">
    <property type="protein sequence ID" value="RDB35480.1"/>
    <property type="molecule type" value="Genomic_DNA"/>
</dbReference>
<feature type="transmembrane region" description="Helical" evidence="1">
    <location>
        <begin position="6"/>
        <end position="26"/>
    </location>
</feature>
<sequence>MKFNTICIISLTMISAFISFNLYAFLYGAKVTIHNKTDDDLFLCLVSVENNINMDQSLILDNPRKIEQSPRKREQSGRIHLKANSTTIVYLDNFYGTGKVNYFDRRNSITYYSLVRDIGIEPVIRPGRTHPFKPMAVITSGKINIKAIPTTETTFDYLMCAHFNDENPQLFYQYKETSHYRVKATPDYGHCKLDHVFGNFSELTLTMYSDESSIK</sequence>
<evidence type="ECO:0000313" key="3">
    <source>
        <dbReference type="Proteomes" id="UP000253934"/>
    </source>
</evidence>
<keyword evidence="3" id="KW-1185">Reference proteome</keyword>
<evidence type="ECO:0000256" key="1">
    <source>
        <dbReference type="SAM" id="Phobius"/>
    </source>
</evidence>
<reference evidence="2" key="1">
    <citation type="submission" date="2018-04" db="EMBL/GenBank/DDBJ databases">
        <title>Draft genome sequence of the Candidatus Spirobacillus cienkowskii, a pathogen of freshwater Daphnia species, reconstructed from hemolymph metagenomic reads.</title>
        <authorList>
            <person name="Bresciani L."/>
            <person name="Lemos L.N."/>
            <person name="Wale N."/>
            <person name="Lin J.Y."/>
            <person name="Fernandes G.R."/>
            <person name="Duffy M.A."/>
            <person name="Rodrigues J.M."/>
        </authorList>
    </citation>
    <scope>NUCLEOTIDE SEQUENCE [LARGE SCALE GENOMIC DNA]</scope>
    <source>
        <strain evidence="2">Binning01</strain>
    </source>
</reference>
<dbReference type="RefSeq" id="WP_338637361.1">
    <property type="nucleotide sequence ID" value="NZ_CP146516.1"/>
</dbReference>
<accession>A0A369KQ28</accession>
<keyword evidence="1" id="KW-1133">Transmembrane helix</keyword>
<protein>
    <submittedName>
        <fullName evidence="2">Uncharacterized protein</fullName>
    </submittedName>
</protein>
<keyword evidence="1" id="KW-0812">Transmembrane</keyword>
<keyword evidence="1" id="KW-0472">Membrane</keyword>
<dbReference type="AlphaFoldDB" id="A0A369KQ28"/>